<sequence length="226" mass="25175">MLVQIPSLLGAEQVADFRARLEGANWVDGRVTAGHQSARTKRNLQLREDDPVARALSEQLLQVIPSNLLFMACAVPFKIFPPLFNCYREGQGFGAHIDNAIRSVPDSPHRVRTDLSMTLFLSDTDEYEGGELIIEDTFGGKKVKLPSGHAVLYPASSVHRVAPVTRGQRIAAFFWIQSMVRDAGRREVLFDLDLAIQQLNDENPDSAAGVRLTGVYHNLLRMWAHV</sequence>
<dbReference type="EMBL" id="JAZHOG010000001">
    <property type="protein sequence ID" value="MEJ8566378.1"/>
    <property type="molecule type" value="Genomic_DNA"/>
</dbReference>
<comment type="cofactor">
    <cofactor evidence="1 7">
        <name>L-ascorbate</name>
        <dbReference type="ChEBI" id="CHEBI:38290"/>
    </cofactor>
</comment>
<feature type="domain" description="Fe2OG dioxygenase" evidence="8">
    <location>
        <begin position="78"/>
        <end position="178"/>
    </location>
</feature>
<evidence type="ECO:0000256" key="1">
    <source>
        <dbReference type="ARBA" id="ARBA00001961"/>
    </source>
</evidence>
<gene>
    <name evidence="9" type="ORF">V3330_01965</name>
</gene>
<dbReference type="PANTHER" id="PTHR41536">
    <property type="entry name" value="PKHD-TYPE HYDROXYLASE YBIX"/>
    <property type="match status" value="1"/>
</dbReference>
<reference evidence="9 10" key="1">
    <citation type="submission" date="2024-02" db="EMBL/GenBank/DDBJ databases">
        <title>A novel Wenzhouxiangellaceae bacterium, isolated from coastal sediments.</title>
        <authorList>
            <person name="Du Z.-J."/>
            <person name="Ye Y.-Q."/>
            <person name="Zhang X.-Y."/>
        </authorList>
    </citation>
    <scope>NUCLEOTIDE SEQUENCE [LARGE SCALE GENOMIC DNA]</scope>
    <source>
        <strain evidence="9 10">CH-27</strain>
    </source>
</reference>
<dbReference type="Pfam" id="PF18331">
    <property type="entry name" value="PKHD_C"/>
    <property type="match status" value="1"/>
</dbReference>
<feature type="binding site" evidence="7">
    <location>
        <position position="159"/>
    </location>
    <ligand>
        <name>Fe cation</name>
        <dbReference type="ChEBI" id="CHEBI:24875"/>
    </ligand>
</feature>
<feature type="binding site" evidence="7">
    <location>
        <position position="96"/>
    </location>
    <ligand>
        <name>Fe cation</name>
        <dbReference type="ChEBI" id="CHEBI:24875"/>
    </ligand>
</feature>
<dbReference type="InterPro" id="IPR023550">
    <property type="entry name" value="PKHD_hydroxylase"/>
</dbReference>
<dbReference type="HAMAP" id="MF_00657">
    <property type="entry name" value="Hydroxyl_YbiX"/>
    <property type="match status" value="1"/>
</dbReference>
<keyword evidence="4 7" id="KW-0223">Dioxygenase</keyword>
<evidence type="ECO:0000256" key="2">
    <source>
        <dbReference type="ARBA" id="ARBA00022723"/>
    </source>
</evidence>
<proteinExistence type="inferred from homology"/>
<dbReference type="Gene3D" id="4.10.860.20">
    <property type="entry name" value="Rabenosyn, Rab binding domain"/>
    <property type="match status" value="1"/>
</dbReference>
<dbReference type="GO" id="GO:0006879">
    <property type="term" value="P:intracellular iron ion homeostasis"/>
    <property type="evidence" value="ECO:0007669"/>
    <property type="project" value="TreeGrafter"/>
</dbReference>
<evidence type="ECO:0000259" key="8">
    <source>
        <dbReference type="PROSITE" id="PS51471"/>
    </source>
</evidence>
<dbReference type="GO" id="GO:0031418">
    <property type="term" value="F:L-ascorbic acid binding"/>
    <property type="evidence" value="ECO:0007669"/>
    <property type="project" value="UniProtKB-KW"/>
</dbReference>
<dbReference type="Gene3D" id="2.60.120.620">
    <property type="entry name" value="q2cbj1_9rhob like domain"/>
    <property type="match status" value="1"/>
</dbReference>
<dbReference type="PROSITE" id="PS51471">
    <property type="entry name" value="FE2OG_OXY"/>
    <property type="match status" value="1"/>
</dbReference>
<organism evidence="9 10">
    <name type="scientific">Elongatibacter sediminis</name>
    <dbReference type="NCBI Taxonomy" id="3119006"/>
    <lineage>
        <taxon>Bacteria</taxon>
        <taxon>Pseudomonadati</taxon>
        <taxon>Pseudomonadota</taxon>
        <taxon>Gammaproteobacteria</taxon>
        <taxon>Chromatiales</taxon>
        <taxon>Wenzhouxiangellaceae</taxon>
        <taxon>Elongatibacter</taxon>
    </lineage>
</organism>
<feature type="binding site" evidence="7">
    <location>
        <position position="169"/>
    </location>
    <ligand>
        <name>2-oxoglutarate</name>
        <dbReference type="ChEBI" id="CHEBI:16810"/>
    </ligand>
</feature>
<dbReference type="NCBIfam" id="NF003974">
    <property type="entry name" value="PRK05467.1-3"/>
    <property type="match status" value="1"/>
</dbReference>
<feature type="binding site" evidence="7">
    <location>
        <position position="98"/>
    </location>
    <ligand>
        <name>Fe cation</name>
        <dbReference type="ChEBI" id="CHEBI:24875"/>
    </ligand>
</feature>
<evidence type="ECO:0000256" key="4">
    <source>
        <dbReference type="ARBA" id="ARBA00022964"/>
    </source>
</evidence>
<evidence type="ECO:0000256" key="7">
    <source>
        <dbReference type="HAMAP-Rule" id="MF_00657"/>
    </source>
</evidence>
<keyword evidence="3 7" id="KW-0847">Vitamin C</keyword>
<dbReference type="RefSeq" id="WP_354693698.1">
    <property type="nucleotide sequence ID" value="NZ_JAZHOG010000001.1"/>
</dbReference>
<dbReference type="PANTHER" id="PTHR41536:SF1">
    <property type="entry name" value="PKHD-TYPE HYDROXYLASE YBIX"/>
    <property type="match status" value="1"/>
</dbReference>
<comment type="cofactor">
    <cofactor evidence="7">
        <name>Fe(2+)</name>
        <dbReference type="ChEBI" id="CHEBI:29033"/>
    </cofactor>
    <text evidence="7">Binds 1 Fe(2+) ion per subunit.</text>
</comment>
<evidence type="ECO:0000256" key="6">
    <source>
        <dbReference type="ARBA" id="ARBA00023004"/>
    </source>
</evidence>
<dbReference type="GO" id="GO:0016706">
    <property type="term" value="F:2-oxoglutarate-dependent dioxygenase activity"/>
    <property type="evidence" value="ECO:0007669"/>
    <property type="project" value="UniProtKB-UniRule"/>
</dbReference>
<dbReference type="InterPro" id="IPR006620">
    <property type="entry name" value="Pro_4_hyd_alph"/>
</dbReference>
<dbReference type="GO" id="GO:0006974">
    <property type="term" value="P:DNA damage response"/>
    <property type="evidence" value="ECO:0007669"/>
    <property type="project" value="TreeGrafter"/>
</dbReference>
<comment type="caution">
    <text evidence="9">The sequence shown here is derived from an EMBL/GenBank/DDBJ whole genome shotgun (WGS) entry which is preliminary data.</text>
</comment>
<dbReference type="GO" id="GO:0005506">
    <property type="term" value="F:iron ion binding"/>
    <property type="evidence" value="ECO:0007669"/>
    <property type="project" value="UniProtKB-UniRule"/>
</dbReference>
<keyword evidence="2 7" id="KW-0479">Metal-binding</keyword>
<dbReference type="InterPro" id="IPR044862">
    <property type="entry name" value="Pro_4_hyd_alph_FE2OG_OXY"/>
</dbReference>
<dbReference type="InterPro" id="IPR041097">
    <property type="entry name" value="PKHD_C"/>
</dbReference>
<evidence type="ECO:0000256" key="3">
    <source>
        <dbReference type="ARBA" id="ARBA00022896"/>
    </source>
</evidence>
<name>A0AAW9R9L9_9GAMM</name>
<evidence type="ECO:0000313" key="10">
    <source>
        <dbReference type="Proteomes" id="UP001359886"/>
    </source>
</evidence>
<protein>
    <submittedName>
        <fullName evidence="9">Fe2+-dependent dioxygenase</fullName>
    </submittedName>
</protein>
<dbReference type="AlphaFoldDB" id="A0AAW9R9L9"/>
<keyword evidence="6 7" id="KW-0408">Iron</keyword>
<dbReference type="SMART" id="SM00702">
    <property type="entry name" value="P4Hc"/>
    <property type="match status" value="1"/>
</dbReference>
<keyword evidence="5 7" id="KW-0560">Oxidoreductase</keyword>
<accession>A0AAW9R9L9</accession>
<dbReference type="Pfam" id="PF13640">
    <property type="entry name" value="2OG-FeII_Oxy_3"/>
    <property type="match status" value="1"/>
</dbReference>
<evidence type="ECO:0000313" key="9">
    <source>
        <dbReference type="EMBL" id="MEJ8566378.1"/>
    </source>
</evidence>
<dbReference type="Proteomes" id="UP001359886">
    <property type="component" value="Unassembled WGS sequence"/>
</dbReference>
<evidence type="ECO:0000256" key="5">
    <source>
        <dbReference type="ARBA" id="ARBA00023002"/>
    </source>
</evidence>
<dbReference type="NCBIfam" id="NF003975">
    <property type="entry name" value="PRK05467.1-4"/>
    <property type="match status" value="1"/>
</dbReference>
<keyword evidence="10" id="KW-1185">Reference proteome</keyword>
<dbReference type="InterPro" id="IPR005123">
    <property type="entry name" value="Oxoglu/Fe-dep_dioxygenase_dom"/>
</dbReference>